<name>A0AAW6A617_LACPA</name>
<dbReference type="AlphaFoldDB" id="A0AAW6A617"/>
<proteinExistence type="predicted"/>
<dbReference type="Gene3D" id="3.90.550.10">
    <property type="entry name" value="Spore Coat Polysaccharide Biosynthesis Protein SpsA, Chain A"/>
    <property type="match status" value="1"/>
</dbReference>
<evidence type="ECO:0000313" key="1">
    <source>
        <dbReference type="EMBL" id="MDB1564694.1"/>
    </source>
</evidence>
<dbReference type="SUPFAM" id="SSF53448">
    <property type="entry name" value="Nucleotide-diphospho-sugar transferases"/>
    <property type="match status" value="1"/>
</dbReference>
<dbReference type="InterPro" id="IPR029044">
    <property type="entry name" value="Nucleotide-diphossugar_trans"/>
</dbReference>
<gene>
    <name evidence="1" type="ORF">PGA78_08065</name>
</gene>
<comment type="caution">
    <text evidence="1">The sequence shown here is derived from an EMBL/GenBank/DDBJ whole genome shotgun (WGS) entry which is preliminary data.</text>
</comment>
<protein>
    <submittedName>
        <fullName evidence="1">Glycosyltransferase</fullName>
    </submittedName>
</protein>
<dbReference type="Proteomes" id="UP001212327">
    <property type="component" value="Unassembled WGS sequence"/>
</dbReference>
<dbReference type="GO" id="GO:0016757">
    <property type="term" value="F:glycosyltransferase activity"/>
    <property type="evidence" value="ECO:0007669"/>
    <property type="project" value="InterPro"/>
</dbReference>
<accession>A0AAW6A617</accession>
<dbReference type="RefSeq" id="WP_272028820.1">
    <property type="nucleotide sequence ID" value="NZ_JAQLSF010000001.1"/>
</dbReference>
<dbReference type="InterPro" id="IPR002495">
    <property type="entry name" value="Glyco_trans_8"/>
</dbReference>
<dbReference type="EMBL" id="JAQLSF010000001">
    <property type="protein sequence ID" value="MDB1564694.1"/>
    <property type="molecule type" value="Genomic_DNA"/>
</dbReference>
<evidence type="ECO:0000313" key="2">
    <source>
        <dbReference type="Proteomes" id="UP001212327"/>
    </source>
</evidence>
<organism evidence="1 2">
    <name type="scientific">Lacticaseibacillus paracasei</name>
    <name type="common">Lactobacillus paracasei</name>
    <dbReference type="NCBI Taxonomy" id="1597"/>
    <lineage>
        <taxon>Bacteria</taxon>
        <taxon>Bacillati</taxon>
        <taxon>Bacillota</taxon>
        <taxon>Bacilli</taxon>
        <taxon>Lactobacillales</taxon>
        <taxon>Lactobacillaceae</taxon>
        <taxon>Lacticaseibacillus</taxon>
    </lineage>
</organism>
<dbReference type="Pfam" id="PF01501">
    <property type="entry name" value="Glyco_transf_8"/>
    <property type="match status" value="1"/>
</dbReference>
<sequence>MSMSSSLVQDFYYGASKDYYDEQYTAESSYGMHSMRRYFDSGVMVIDVQQYNKNILVKKLLEIINTTQGRIDDQAIINVLSEGRVKFLPWRYNYQHDLNYLSNPQYHWAPELVKPIIDDHPNILVRQFTPSGPLALPYNHVQVTDEWDLEFWRLLEKSKRTSLT</sequence>
<reference evidence="1 2" key="1">
    <citation type="submission" date="2023-01" db="EMBL/GenBank/DDBJ databases">
        <title>Complete genome sequence of Lacticaseibacillus paracasei SRCM217440 isolated from Makgeolli.</title>
        <authorList>
            <person name="Yang H.-G."/>
            <person name="Jeong S.-J."/>
            <person name="Ha G.-S."/>
            <person name="Yang H.-J."/>
            <person name="Jeong D.-Y."/>
        </authorList>
    </citation>
    <scope>NUCLEOTIDE SEQUENCE [LARGE SCALE GENOMIC DNA]</scope>
    <source>
        <strain evidence="1 2">SRCM217440</strain>
    </source>
</reference>